<dbReference type="PANTHER" id="PTHR12144:SF0">
    <property type="entry name" value="NEGATIVE ELONGATION FACTOR C_D"/>
    <property type="match status" value="1"/>
</dbReference>
<organism evidence="7 8">
    <name type="scientific">Tetraparma gracilis</name>
    <dbReference type="NCBI Taxonomy" id="2962635"/>
    <lineage>
        <taxon>Eukaryota</taxon>
        <taxon>Sar</taxon>
        <taxon>Stramenopiles</taxon>
        <taxon>Ochrophyta</taxon>
        <taxon>Bolidophyceae</taxon>
        <taxon>Parmales</taxon>
        <taxon>Triparmaceae</taxon>
        <taxon>Tetraparma</taxon>
    </lineage>
</organism>
<name>A0ABQ6MZR1_9STRA</name>
<evidence type="ECO:0000256" key="2">
    <source>
        <dbReference type="ARBA" id="ARBA00005726"/>
    </source>
</evidence>
<sequence length="485" mass="50415">MPLLSSPDCVLEPSLYPALLSLLSGPAPPAAAEVNARVVKGYTSLPNEFGVVLSWLAQATGEPPPTRDLVESAASELLLSSFHRPTADGLLLKEAASSLPLSELVGSPPWRKLLLDLAKAHPSSALLSIALKKISRAGHHAELTEHAASNPDLLDPFLAHHLDLAPFLSKRARRAAGLPAPAAPEATAAATAHLLGLPLGDAQLLRLGGEREGEPPAEGPLRAALLEKLFAPGERSRSGEARGGCCAVACEEMEGKHALELGAGEGAPEAGARLARAVAADETAALGALAWARAVSDDPDFPASPGYAGKTAGFLVLARLAALRHPAAQPAAFSFAAAVFGRRLEAGEGAGGLGISEAHSLEEKRRALKESCLLLMAFVLAEGHALPVLNFAAKEAGEGGGMDVSLTRFFVVNLLDAVAPPYSTVFATALLRLLALSRCFLALNSDFFRPDKRALLAEAVAEIGRVLGDAADVQRLREGYGQIMK</sequence>
<evidence type="ECO:0000256" key="3">
    <source>
        <dbReference type="ARBA" id="ARBA00022491"/>
    </source>
</evidence>
<proteinExistence type="inferred from homology"/>
<keyword evidence="4" id="KW-0805">Transcription regulation</keyword>
<comment type="similarity">
    <text evidence="2">Belongs to the NELF-D family.</text>
</comment>
<reference evidence="7 8" key="1">
    <citation type="journal article" date="2023" name="Commun. Biol.">
        <title>Genome analysis of Parmales, the sister group of diatoms, reveals the evolutionary specialization of diatoms from phago-mixotrophs to photoautotrophs.</title>
        <authorList>
            <person name="Ban H."/>
            <person name="Sato S."/>
            <person name="Yoshikawa S."/>
            <person name="Yamada K."/>
            <person name="Nakamura Y."/>
            <person name="Ichinomiya M."/>
            <person name="Sato N."/>
            <person name="Blanc-Mathieu R."/>
            <person name="Endo H."/>
            <person name="Kuwata A."/>
            <person name="Ogata H."/>
        </authorList>
    </citation>
    <scope>NUCLEOTIDE SEQUENCE [LARGE SCALE GENOMIC DNA]</scope>
</reference>
<evidence type="ECO:0000256" key="6">
    <source>
        <dbReference type="ARBA" id="ARBA00023242"/>
    </source>
</evidence>
<evidence type="ECO:0000313" key="7">
    <source>
        <dbReference type="EMBL" id="GMI36961.1"/>
    </source>
</evidence>
<protein>
    <submittedName>
        <fullName evidence="7">Uncharacterized protein</fullName>
    </submittedName>
</protein>
<keyword evidence="5" id="KW-0804">Transcription</keyword>
<evidence type="ECO:0000256" key="4">
    <source>
        <dbReference type="ARBA" id="ARBA00023015"/>
    </source>
</evidence>
<evidence type="ECO:0000256" key="5">
    <source>
        <dbReference type="ARBA" id="ARBA00023163"/>
    </source>
</evidence>
<comment type="subcellular location">
    <subcellularLocation>
        <location evidence="1">Nucleus</location>
    </subcellularLocation>
</comment>
<dbReference type="PANTHER" id="PTHR12144">
    <property type="entry name" value="NEGATIVE ELONGATION FACTOR D"/>
    <property type="match status" value="1"/>
</dbReference>
<dbReference type="Proteomes" id="UP001165060">
    <property type="component" value="Unassembled WGS sequence"/>
</dbReference>
<comment type="caution">
    <text evidence="7">The sequence shown here is derived from an EMBL/GenBank/DDBJ whole genome shotgun (WGS) entry which is preliminary data.</text>
</comment>
<dbReference type="EMBL" id="BRYB01000756">
    <property type="protein sequence ID" value="GMI36961.1"/>
    <property type="molecule type" value="Genomic_DNA"/>
</dbReference>
<accession>A0ABQ6MZR1</accession>
<keyword evidence="6" id="KW-0539">Nucleus</keyword>
<evidence type="ECO:0000313" key="8">
    <source>
        <dbReference type="Proteomes" id="UP001165060"/>
    </source>
</evidence>
<dbReference type="Pfam" id="PF04858">
    <property type="entry name" value="TH1"/>
    <property type="match status" value="2"/>
</dbReference>
<keyword evidence="8" id="KW-1185">Reference proteome</keyword>
<keyword evidence="3" id="KW-0678">Repressor</keyword>
<evidence type="ECO:0000256" key="1">
    <source>
        <dbReference type="ARBA" id="ARBA00004123"/>
    </source>
</evidence>
<dbReference type="InterPro" id="IPR006942">
    <property type="entry name" value="TH1"/>
</dbReference>
<gene>
    <name evidence="7" type="ORF">TeGR_g4155</name>
</gene>